<dbReference type="SUPFAM" id="SSF103473">
    <property type="entry name" value="MFS general substrate transporter"/>
    <property type="match status" value="1"/>
</dbReference>
<dbReference type="InterPro" id="IPR050189">
    <property type="entry name" value="MFS_Efflux_Transporters"/>
</dbReference>
<dbReference type="InterPro" id="IPR011701">
    <property type="entry name" value="MFS"/>
</dbReference>
<dbReference type="PANTHER" id="PTHR43124">
    <property type="entry name" value="PURINE EFFLUX PUMP PBUE"/>
    <property type="match status" value="1"/>
</dbReference>
<feature type="transmembrane region" description="Helical" evidence="6">
    <location>
        <begin position="209"/>
        <end position="228"/>
    </location>
</feature>
<dbReference type="PANTHER" id="PTHR43124:SF3">
    <property type="entry name" value="CHLORAMPHENICOL EFFLUX PUMP RV0191"/>
    <property type="match status" value="1"/>
</dbReference>
<proteinExistence type="predicted"/>
<dbReference type="PROSITE" id="PS50850">
    <property type="entry name" value="MFS"/>
    <property type="match status" value="1"/>
</dbReference>
<evidence type="ECO:0000256" key="6">
    <source>
        <dbReference type="SAM" id="Phobius"/>
    </source>
</evidence>
<evidence type="ECO:0000256" key="4">
    <source>
        <dbReference type="ARBA" id="ARBA00022989"/>
    </source>
</evidence>
<evidence type="ECO:0000256" key="5">
    <source>
        <dbReference type="ARBA" id="ARBA00023136"/>
    </source>
</evidence>
<comment type="caution">
    <text evidence="8">The sequence shown here is derived from an EMBL/GenBank/DDBJ whole genome shotgun (WGS) entry which is preliminary data.</text>
</comment>
<feature type="transmembrane region" description="Helical" evidence="6">
    <location>
        <begin position="300"/>
        <end position="322"/>
    </location>
</feature>
<gene>
    <name evidence="8" type="ORF">MJ956_13440</name>
</gene>
<dbReference type="GO" id="GO:0005886">
    <property type="term" value="C:plasma membrane"/>
    <property type="evidence" value="ECO:0007669"/>
    <property type="project" value="UniProtKB-SubCell"/>
</dbReference>
<dbReference type="RefSeq" id="WP_253964955.1">
    <property type="nucleotide sequence ID" value="NZ_JALHBS010000081.1"/>
</dbReference>
<evidence type="ECO:0000256" key="2">
    <source>
        <dbReference type="ARBA" id="ARBA00022475"/>
    </source>
</evidence>
<keyword evidence="4 6" id="KW-1133">Transmembrane helix</keyword>
<feature type="transmembrane region" description="Helical" evidence="6">
    <location>
        <begin position="43"/>
        <end position="66"/>
    </location>
</feature>
<reference evidence="8" key="1">
    <citation type="submission" date="2022-03" db="EMBL/GenBank/DDBJ databases">
        <title>Aurantimonas Liuensis sp. Nov., isolated from the hadal seawater of the Mariana Trench.</title>
        <authorList>
            <person name="Liu R."/>
        </authorList>
    </citation>
    <scope>NUCLEOTIDE SEQUENCE</scope>
    <source>
        <strain evidence="8">LRZ36</strain>
    </source>
</reference>
<keyword evidence="5 6" id="KW-0472">Membrane</keyword>
<evidence type="ECO:0000313" key="8">
    <source>
        <dbReference type="EMBL" id="MCP3056140.1"/>
    </source>
</evidence>
<dbReference type="Proteomes" id="UP001155220">
    <property type="component" value="Unassembled WGS sequence"/>
</dbReference>
<dbReference type="Pfam" id="PF07690">
    <property type="entry name" value="MFS_1"/>
    <property type="match status" value="1"/>
</dbReference>
<keyword evidence="2" id="KW-1003">Cell membrane</keyword>
<evidence type="ECO:0000313" key="9">
    <source>
        <dbReference type="Proteomes" id="UP001155220"/>
    </source>
</evidence>
<dbReference type="EMBL" id="JALHBS010000081">
    <property type="protein sequence ID" value="MCP3056140.1"/>
    <property type="molecule type" value="Genomic_DNA"/>
</dbReference>
<feature type="transmembrane region" description="Helical" evidence="6">
    <location>
        <begin position="240"/>
        <end position="262"/>
    </location>
</feature>
<dbReference type="InterPro" id="IPR036259">
    <property type="entry name" value="MFS_trans_sf"/>
</dbReference>
<feature type="transmembrane region" description="Helical" evidence="6">
    <location>
        <begin position="132"/>
        <end position="157"/>
    </location>
</feature>
<evidence type="ECO:0000259" key="7">
    <source>
        <dbReference type="PROSITE" id="PS50850"/>
    </source>
</evidence>
<protein>
    <submittedName>
        <fullName evidence="8">MFS transporter</fullName>
    </submittedName>
</protein>
<keyword evidence="3 6" id="KW-0812">Transmembrane</keyword>
<feature type="transmembrane region" description="Helical" evidence="6">
    <location>
        <begin position="274"/>
        <end position="294"/>
    </location>
</feature>
<name>A0A9X2KGC5_9HYPH</name>
<dbReference type="Gene3D" id="1.20.1250.20">
    <property type="entry name" value="MFS general substrate transporter like domains"/>
    <property type="match status" value="2"/>
</dbReference>
<dbReference type="InterPro" id="IPR020846">
    <property type="entry name" value="MFS_dom"/>
</dbReference>
<keyword evidence="9" id="KW-1185">Reference proteome</keyword>
<evidence type="ECO:0000256" key="3">
    <source>
        <dbReference type="ARBA" id="ARBA00022692"/>
    </source>
</evidence>
<comment type="subcellular location">
    <subcellularLocation>
        <location evidence="1">Cell membrane</location>
        <topology evidence="1">Multi-pass membrane protein</topology>
    </subcellularLocation>
</comment>
<sequence length="391" mass="40197">MRPVWKLSAAGFAATAITFGPARMGFGLFLTEFKSAFSMSTGIAGVVSGIGFFGFLLGLLIGYWMTSRWGPRLPVVSGLLAAVIGMGIVAAAPNVWVLASGVFLATSSAGFSWTPFNNAVHRLVEDRWHEASLSIVSTGTSLGVAAAGATALMVSFGELSWRFGWAAFALAALLTLLANWAALRELAGDPGPASSTPWATLVAGPARPLLLIALSFGITTTIFISFAADRIQQAGGLPGIVERAAPAVVFLAYGICGLIGLATGRIHKIIGLPWLLRLLHIAAATALALVALTPNSWTGVVISAGLQGAYVMMMSAVLAFWAERLFPSLPALSFTAVLLAVAVGSVIGPAFAGFASGAFGPEAMFLGAAAIAGVTAASILPHVARERWSPA</sequence>
<organism evidence="8 9">
    <name type="scientific">Aurantimonas marianensis</name>
    <dbReference type="NCBI Taxonomy" id="2920428"/>
    <lineage>
        <taxon>Bacteria</taxon>
        <taxon>Pseudomonadati</taxon>
        <taxon>Pseudomonadota</taxon>
        <taxon>Alphaproteobacteria</taxon>
        <taxon>Hyphomicrobiales</taxon>
        <taxon>Aurantimonadaceae</taxon>
        <taxon>Aurantimonas</taxon>
    </lineage>
</organism>
<feature type="transmembrane region" description="Helical" evidence="6">
    <location>
        <begin position="163"/>
        <end position="183"/>
    </location>
</feature>
<evidence type="ECO:0000256" key="1">
    <source>
        <dbReference type="ARBA" id="ARBA00004651"/>
    </source>
</evidence>
<feature type="domain" description="Major facilitator superfamily (MFS) profile" evidence="7">
    <location>
        <begin position="1"/>
        <end position="387"/>
    </location>
</feature>
<dbReference type="GO" id="GO:0022857">
    <property type="term" value="F:transmembrane transporter activity"/>
    <property type="evidence" value="ECO:0007669"/>
    <property type="project" value="InterPro"/>
</dbReference>
<feature type="transmembrane region" description="Helical" evidence="6">
    <location>
        <begin position="329"/>
        <end position="351"/>
    </location>
</feature>
<accession>A0A9X2KGC5</accession>
<feature type="transmembrane region" description="Helical" evidence="6">
    <location>
        <begin position="73"/>
        <end position="92"/>
    </location>
</feature>
<dbReference type="AlphaFoldDB" id="A0A9X2KGC5"/>
<feature type="transmembrane region" description="Helical" evidence="6">
    <location>
        <begin position="363"/>
        <end position="384"/>
    </location>
</feature>